<dbReference type="GO" id="GO:0020037">
    <property type="term" value="F:heme binding"/>
    <property type="evidence" value="ECO:0007669"/>
    <property type="project" value="InterPro"/>
</dbReference>
<name>A0A0K0DR21_ANGCA</name>
<evidence type="ECO:0000313" key="1">
    <source>
        <dbReference type="Proteomes" id="UP000035642"/>
    </source>
</evidence>
<organism evidence="1 2">
    <name type="scientific">Angiostrongylus cantonensis</name>
    <name type="common">Rat lungworm</name>
    <dbReference type="NCBI Taxonomy" id="6313"/>
    <lineage>
        <taxon>Eukaryota</taxon>
        <taxon>Metazoa</taxon>
        <taxon>Ecdysozoa</taxon>
        <taxon>Nematoda</taxon>
        <taxon>Chromadorea</taxon>
        <taxon>Rhabditida</taxon>
        <taxon>Rhabditina</taxon>
        <taxon>Rhabditomorpha</taxon>
        <taxon>Strongyloidea</taxon>
        <taxon>Metastrongylidae</taxon>
        <taxon>Angiostrongylus</taxon>
    </lineage>
</organism>
<reference evidence="2" key="2">
    <citation type="submission" date="2017-02" db="UniProtKB">
        <authorList>
            <consortium name="WormBaseParasite"/>
        </authorList>
    </citation>
    <scope>IDENTIFICATION</scope>
</reference>
<dbReference type="GO" id="GO:0019825">
    <property type="term" value="F:oxygen binding"/>
    <property type="evidence" value="ECO:0007669"/>
    <property type="project" value="InterPro"/>
</dbReference>
<dbReference type="STRING" id="6313.A0A0K0DR21"/>
<accession>A0A0K0DR21</accession>
<evidence type="ECO:0000313" key="2">
    <source>
        <dbReference type="WBParaSite" id="ACAC_0001421001-mRNA-1"/>
    </source>
</evidence>
<dbReference type="Proteomes" id="UP000035642">
    <property type="component" value="Unassembled WGS sequence"/>
</dbReference>
<dbReference type="InterPro" id="IPR009050">
    <property type="entry name" value="Globin-like_sf"/>
</dbReference>
<proteinExistence type="predicted"/>
<protein>
    <submittedName>
        <fullName evidence="2">GLOBIN domain-containing protein</fullName>
    </submittedName>
</protein>
<dbReference type="SUPFAM" id="SSF46458">
    <property type="entry name" value="Globin-like"/>
    <property type="match status" value="1"/>
</dbReference>
<dbReference type="InterPro" id="IPR012292">
    <property type="entry name" value="Globin/Proto"/>
</dbReference>
<dbReference type="AlphaFoldDB" id="A0A0K0DR21"/>
<reference evidence="1" key="1">
    <citation type="submission" date="2012-09" db="EMBL/GenBank/DDBJ databases">
        <authorList>
            <person name="Martin A.A."/>
        </authorList>
    </citation>
    <scope>NUCLEOTIDE SEQUENCE</scope>
</reference>
<sequence length="76" mass="8993">LRSLVEQKPQFRVYFGFAPDNTELVDLKNHKMFQVQACRIQNFFDTAISTLGFCPIDNVLSMAWFIFKECTARRWN</sequence>
<dbReference type="WBParaSite" id="ACAC_0001421001-mRNA-1">
    <property type="protein sequence ID" value="ACAC_0001421001-mRNA-1"/>
    <property type="gene ID" value="ACAC_0001421001"/>
</dbReference>
<keyword evidence="1" id="KW-1185">Reference proteome</keyword>
<dbReference type="Gene3D" id="1.10.490.10">
    <property type="entry name" value="Globins"/>
    <property type="match status" value="1"/>
</dbReference>